<name>A0A196S8Y1_BLAHN</name>
<dbReference type="PANTHER" id="PTHR45661:SF3">
    <property type="entry name" value="IG-LIKE DOMAIN-CONTAINING PROTEIN"/>
    <property type="match status" value="1"/>
</dbReference>
<evidence type="ECO:0000313" key="1">
    <source>
        <dbReference type="EMBL" id="OAO12547.1"/>
    </source>
</evidence>
<protein>
    <submittedName>
        <fullName evidence="1">Uncharacterized protein</fullName>
    </submittedName>
</protein>
<dbReference type="EMBL" id="LXWW01000539">
    <property type="protein sequence ID" value="OAO12547.1"/>
    <property type="molecule type" value="Genomic_DNA"/>
</dbReference>
<dbReference type="InterPro" id="IPR032675">
    <property type="entry name" value="LRR_dom_sf"/>
</dbReference>
<evidence type="ECO:0000313" key="2">
    <source>
        <dbReference type="Proteomes" id="UP000078348"/>
    </source>
</evidence>
<gene>
    <name evidence="1" type="ORF">AV274_5783</name>
</gene>
<reference evidence="1 2" key="1">
    <citation type="submission" date="2016-05" db="EMBL/GenBank/DDBJ databases">
        <title>Nuclear genome of Blastocystis sp. subtype 1 NandII.</title>
        <authorList>
            <person name="Gentekaki E."/>
            <person name="Curtis B."/>
            <person name="Stairs C."/>
            <person name="Eme L."/>
            <person name="Herman E."/>
            <person name="Klimes V."/>
            <person name="Arias M.C."/>
            <person name="Elias M."/>
            <person name="Hilliou F."/>
            <person name="Klute M."/>
            <person name="Malik S.-B."/>
            <person name="Pightling A."/>
            <person name="Rachubinski R."/>
            <person name="Salas D."/>
            <person name="Schlacht A."/>
            <person name="Suga H."/>
            <person name="Archibald J."/>
            <person name="Ball S.G."/>
            <person name="Clark G."/>
            <person name="Dacks J."/>
            <person name="Van Der Giezen M."/>
            <person name="Tsaousis A."/>
            <person name="Roger A."/>
        </authorList>
    </citation>
    <scope>NUCLEOTIDE SEQUENCE [LARGE SCALE GENOMIC DNA]</scope>
    <source>
        <strain evidence="2">ATCC 50177 / NandII</strain>
    </source>
</reference>
<dbReference type="SUPFAM" id="SSF82185">
    <property type="entry name" value="Histone H3 K4-specific methyltransferase SET7/9 N-terminal domain"/>
    <property type="match status" value="1"/>
</dbReference>
<dbReference type="SUPFAM" id="SSF52058">
    <property type="entry name" value="L domain-like"/>
    <property type="match status" value="2"/>
</dbReference>
<dbReference type="AlphaFoldDB" id="A0A196S8Y1"/>
<sequence length="1055" mass="119518">MNRKRRAPNESKRKNAKLESSDVLSLIQNEIATMDYCLYPCMQEELKKQCILFEDVLGAKADGTIVNGSKTNIVWCDMNKKTLMKAITRRTQRCKWTTVDLSGIEPNRVLDLSDEGDRWEGDIMDGKPFGWGVLYDGDDNVAYEGFRVGDVNLCIGRSYYPDIHKVQYEGELCNGKRWGRGTQYDRNGNVVYEGEWLDDAPLETRCEIDEEKQLLHSRVEVLTVRQNKCSDSYQWRVFDLSMLVSLRELTVECDCYEAVEVVKLVGMHELERVVIGSCCFQEVYNPTSDNCEKRRFYVKDCEKLRELRIGYRSFSDYSVCAIENVPSLEVIEIGTMEDHCGNFRYANEFVLRNLPKLKSLSFGDHSFENCPYVVFENLPCLETLQCGNDAFEKCQCVVFESLPELTSIRLGFNAFYFDMEKSTTSLTMRNLPKLTTFVTANPEIESLRYICHITLEDMPSLTNASALQSKKHYLETWSIRNVGVMNDSPFLPHHKPEATVTGMDSFKNLCLSVAEIITDDVCCNDKELKSVDFSVFPALERLEIGHDCFKYTEEVRIIGMKMLERVTIGRSSFTGYVPSPERKGGFYLNDCERVKELKIGSFSFSGYSVCEIRNDSHLERIEVGERDYSYLELIKGAKRSVSFLETIGVNVKSIPSNIQDKTDPKMYADVRYDFFMGDAFHECSLAVFENLPELTSILTYNGVFNFKRNSEPSELILRNLPKLTSLITETVFNVGFTNPRHVVLENMPSLTTVTLSKDAFSYRDTIVVNNVGALMNDPTLPHSNPNVNVHTRDELMSLSSSIMQLTVDCDCCNEEDLNILNICQWPLLSVIEIGSYSFKHVDVVELNGLSRLERVVIGRNSFSKQKSGIGNYPTGHFSLKDCERVRELKIGRYSFNDYGVCVIENDASLEGIEMGEVTTENYNFYYAPLILKNLPSLKSLLIGGRAFCDGSRVVFENLPELTSIQLGPSACSLSSSAHPSTLILRDLPKLTTIAFHEEDEGPYCNADAIVLENIPSLSSLSAIPKLSETGGRSIQINNVHFPPGLCIDKEKCPIQ</sequence>
<dbReference type="Proteomes" id="UP000078348">
    <property type="component" value="Unassembled WGS sequence"/>
</dbReference>
<dbReference type="PANTHER" id="PTHR45661">
    <property type="entry name" value="SURFACE ANTIGEN"/>
    <property type="match status" value="1"/>
</dbReference>
<proteinExistence type="predicted"/>
<keyword evidence="2" id="KW-1185">Reference proteome</keyword>
<comment type="caution">
    <text evidence="1">The sequence shown here is derived from an EMBL/GenBank/DDBJ whole genome shotgun (WGS) entry which is preliminary data.</text>
</comment>
<dbReference type="Gene3D" id="3.80.10.10">
    <property type="entry name" value="Ribonuclease Inhibitor"/>
    <property type="match status" value="2"/>
</dbReference>
<dbReference type="InterPro" id="IPR053139">
    <property type="entry name" value="Surface_bspA-like"/>
</dbReference>
<dbReference type="Gene3D" id="2.20.110.10">
    <property type="entry name" value="Histone H3 K4-specific methyltransferase SET7/9 N-terminal domain"/>
    <property type="match status" value="1"/>
</dbReference>
<organism evidence="1 2">
    <name type="scientific">Blastocystis sp. subtype 1 (strain ATCC 50177 / NandII)</name>
    <dbReference type="NCBI Taxonomy" id="478820"/>
    <lineage>
        <taxon>Eukaryota</taxon>
        <taxon>Sar</taxon>
        <taxon>Stramenopiles</taxon>
        <taxon>Bigyra</taxon>
        <taxon>Opalozoa</taxon>
        <taxon>Opalinata</taxon>
        <taxon>Blastocystidae</taxon>
        <taxon>Blastocystis</taxon>
    </lineage>
</organism>
<accession>A0A196S8Y1</accession>